<sequence>MRSVSLEGLARFDFNHEVKPRWVSAFWHPPTTGSSHAGTLPEDELVTIHTVKQLKLELSENIDHTLKTNMILFSKKLDVQKRDIKELQKSIARQGDRVITAIKEGPHDHIVDPDLYAIWKEMGWKLSVPASEFVFTLHDFYVAQFHESEVVDHFLALTSVADQGRETMDAIGQREALKKVMDTVRKRTAEKWTLKYINIANLQGILEAFDGDASGYVSVWEVNAALAERPPAFCNG</sequence>
<comment type="caution">
    <text evidence="1">The sequence shown here is derived from an EMBL/GenBank/DDBJ whole genome shotgun (WGS) entry which is preliminary data.</text>
</comment>
<name>A0ABR1IX11_9AGAR</name>
<evidence type="ECO:0000313" key="2">
    <source>
        <dbReference type="Proteomes" id="UP001498398"/>
    </source>
</evidence>
<dbReference type="Proteomes" id="UP001498398">
    <property type="component" value="Unassembled WGS sequence"/>
</dbReference>
<evidence type="ECO:0008006" key="3">
    <source>
        <dbReference type="Google" id="ProtNLM"/>
    </source>
</evidence>
<organism evidence="1 2">
    <name type="scientific">Marasmiellus scandens</name>
    <dbReference type="NCBI Taxonomy" id="2682957"/>
    <lineage>
        <taxon>Eukaryota</taxon>
        <taxon>Fungi</taxon>
        <taxon>Dikarya</taxon>
        <taxon>Basidiomycota</taxon>
        <taxon>Agaricomycotina</taxon>
        <taxon>Agaricomycetes</taxon>
        <taxon>Agaricomycetidae</taxon>
        <taxon>Agaricales</taxon>
        <taxon>Marasmiineae</taxon>
        <taxon>Omphalotaceae</taxon>
        <taxon>Marasmiellus</taxon>
    </lineage>
</organism>
<protein>
    <recommendedName>
        <fullName evidence="3">EF-hand domain-containing protein</fullName>
    </recommendedName>
</protein>
<dbReference type="EMBL" id="JBANRG010000054">
    <property type="protein sequence ID" value="KAK7443468.1"/>
    <property type="molecule type" value="Genomic_DNA"/>
</dbReference>
<reference evidence="1 2" key="1">
    <citation type="submission" date="2024-01" db="EMBL/GenBank/DDBJ databases">
        <title>A draft genome for the cacao thread blight pathogen Marasmiellus scandens.</title>
        <authorList>
            <person name="Baruah I.K."/>
            <person name="Leung J."/>
            <person name="Bukari Y."/>
            <person name="Amoako-Attah I."/>
            <person name="Meinhardt L.W."/>
            <person name="Bailey B.A."/>
            <person name="Cohen S.P."/>
        </authorList>
    </citation>
    <scope>NUCLEOTIDE SEQUENCE [LARGE SCALE GENOMIC DNA]</scope>
    <source>
        <strain evidence="1 2">GH-19</strain>
    </source>
</reference>
<keyword evidence="2" id="KW-1185">Reference proteome</keyword>
<gene>
    <name evidence="1" type="ORF">VKT23_015641</name>
</gene>
<proteinExistence type="predicted"/>
<dbReference type="InterPro" id="IPR018247">
    <property type="entry name" value="EF_Hand_1_Ca_BS"/>
</dbReference>
<dbReference type="PROSITE" id="PS00018">
    <property type="entry name" value="EF_HAND_1"/>
    <property type="match status" value="1"/>
</dbReference>
<accession>A0ABR1IX11</accession>
<evidence type="ECO:0000313" key="1">
    <source>
        <dbReference type="EMBL" id="KAK7443468.1"/>
    </source>
</evidence>